<sequence length="354" mass="38341">MPYTLTIKQKKAKGGQIYYPLELNLVEKPTPGPNHLLVKLEAAALNHRDLFIRQHLYPKISFKSPLFSDGCGTVVEAGEACKRTDLLNKLVILTPFRGWASNPEGPEDWSNFETIGGVDPWNDLGCGQNYIVVHESEVEPCPEHLSAIEGSAVPCCGITGWRAFMTKSGNAVPGRNILVTGIGGGVALQVLQFGVVLGCNMYVSSSSEEKIQKALDMGAKGGVNYSRGNWEKTLIEMLPSGISFLDAIIDGAGGNIMIKATDLLKPGGVVVVYGMTVAPTLDWPMQAVLKNIELRGSTLGSRVEFTDMVNFIRDHKITPVISRSVKGLDCVKAVDGLFEDIKEGKHFGKLVVEI</sequence>
<dbReference type="InterPro" id="IPR013154">
    <property type="entry name" value="ADH-like_N"/>
</dbReference>
<name>A0A4Z1I623_9HELO</name>
<dbReference type="Gene3D" id="3.40.50.720">
    <property type="entry name" value="NAD(P)-binding Rossmann-like Domain"/>
    <property type="match status" value="1"/>
</dbReference>
<dbReference type="InterPro" id="IPR020843">
    <property type="entry name" value="ER"/>
</dbReference>
<organism evidence="2 3">
    <name type="scientific">Botrytis elliptica</name>
    <dbReference type="NCBI Taxonomy" id="278938"/>
    <lineage>
        <taxon>Eukaryota</taxon>
        <taxon>Fungi</taxon>
        <taxon>Dikarya</taxon>
        <taxon>Ascomycota</taxon>
        <taxon>Pezizomycotina</taxon>
        <taxon>Leotiomycetes</taxon>
        <taxon>Helotiales</taxon>
        <taxon>Sclerotiniaceae</taxon>
        <taxon>Botrytis</taxon>
    </lineage>
</organism>
<reference evidence="2 3" key="1">
    <citation type="submission" date="2017-12" db="EMBL/GenBank/DDBJ databases">
        <title>Comparative genomics of Botrytis spp.</title>
        <authorList>
            <person name="Valero-Jimenez C.A."/>
            <person name="Tapia P."/>
            <person name="Veloso J."/>
            <person name="Silva-Moreno E."/>
            <person name="Staats M."/>
            <person name="Valdes J.H."/>
            <person name="Van Kan J.A.L."/>
        </authorList>
    </citation>
    <scope>NUCLEOTIDE SEQUENCE [LARGE SCALE GENOMIC DNA]</scope>
    <source>
        <strain evidence="2 3">Be9601</strain>
    </source>
</reference>
<dbReference type="SMART" id="SM00829">
    <property type="entry name" value="PKS_ER"/>
    <property type="match status" value="1"/>
</dbReference>
<evidence type="ECO:0000259" key="1">
    <source>
        <dbReference type="SMART" id="SM00829"/>
    </source>
</evidence>
<dbReference type="Gene3D" id="3.90.180.10">
    <property type="entry name" value="Medium-chain alcohol dehydrogenases, catalytic domain"/>
    <property type="match status" value="1"/>
</dbReference>
<dbReference type="AlphaFoldDB" id="A0A4Z1I623"/>
<accession>A0A4Z1I623</accession>
<dbReference type="InterPro" id="IPR036291">
    <property type="entry name" value="NAD(P)-bd_dom_sf"/>
</dbReference>
<evidence type="ECO:0000313" key="3">
    <source>
        <dbReference type="Proteomes" id="UP000297229"/>
    </source>
</evidence>
<dbReference type="SUPFAM" id="SSF51735">
    <property type="entry name" value="NAD(P)-binding Rossmann-fold domains"/>
    <property type="match status" value="1"/>
</dbReference>
<comment type="caution">
    <text evidence="2">The sequence shown here is derived from an EMBL/GenBank/DDBJ whole genome shotgun (WGS) entry which is preliminary data.</text>
</comment>
<dbReference type="SUPFAM" id="SSF50129">
    <property type="entry name" value="GroES-like"/>
    <property type="match status" value="1"/>
</dbReference>
<evidence type="ECO:0000313" key="2">
    <source>
        <dbReference type="EMBL" id="TGO56765.1"/>
    </source>
</evidence>
<dbReference type="FunFam" id="3.40.50.720:FF:000481">
    <property type="entry name" value="Alcohol dehydrogenase, variant"/>
    <property type="match status" value="1"/>
</dbReference>
<protein>
    <recommendedName>
        <fullName evidence="1">Enoyl reductase (ER) domain-containing protein</fullName>
    </recommendedName>
</protein>
<dbReference type="PANTHER" id="PTHR45033:SF3">
    <property type="entry name" value="DEHYDROGENASE, PUTATIVE (AFU_ORTHOLOGUE AFUA_2G13270)-RELATED"/>
    <property type="match status" value="1"/>
</dbReference>
<dbReference type="GO" id="GO:0016491">
    <property type="term" value="F:oxidoreductase activity"/>
    <property type="evidence" value="ECO:0007669"/>
    <property type="project" value="InterPro"/>
</dbReference>
<dbReference type="InterPro" id="IPR011032">
    <property type="entry name" value="GroES-like_sf"/>
</dbReference>
<dbReference type="CDD" id="cd05188">
    <property type="entry name" value="MDR"/>
    <property type="match status" value="1"/>
</dbReference>
<dbReference type="InterPro" id="IPR013149">
    <property type="entry name" value="ADH-like_C"/>
</dbReference>
<dbReference type="PANTHER" id="PTHR45033">
    <property type="match status" value="1"/>
</dbReference>
<dbReference type="InterPro" id="IPR052711">
    <property type="entry name" value="Zinc_ADH-like"/>
</dbReference>
<dbReference type="EMBL" id="PQXM01001378">
    <property type="protein sequence ID" value="TGO56765.1"/>
    <property type="molecule type" value="Genomic_DNA"/>
</dbReference>
<gene>
    <name evidence="2" type="ORF">BELL_1380g00020</name>
</gene>
<dbReference type="Pfam" id="PF00107">
    <property type="entry name" value="ADH_zinc_N"/>
    <property type="match status" value="1"/>
</dbReference>
<feature type="domain" description="Enoyl reductase (ER)" evidence="1">
    <location>
        <begin position="14"/>
        <end position="352"/>
    </location>
</feature>
<dbReference type="Pfam" id="PF08240">
    <property type="entry name" value="ADH_N"/>
    <property type="match status" value="1"/>
</dbReference>
<keyword evidence="3" id="KW-1185">Reference proteome</keyword>
<dbReference type="Proteomes" id="UP000297229">
    <property type="component" value="Unassembled WGS sequence"/>
</dbReference>
<dbReference type="STRING" id="278938.A0A4Z1I623"/>
<proteinExistence type="predicted"/>